<dbReference type="AlphaFoldDB" id="F6PTY7"/>
<dbReference type="Bgee" id="ENSOANG00000005686">
    <property type="expression patterns" value="Expressed in brain and 1 other cell type or tissue"/>
</dbReference>
<dbReference type="GeneID" id="103170187"/>
<dbReference type="KEGG" id="oaa:103170187"/>
<reference evidence="5" key="2">
    <citation type="submission" date="2025-09" db="UniProtKB">
        <authorList>
            <consortium name="Ensembl"/>
        </authorList>
    </citation>
    <scope>IDENTIFICATION</scope>
    <source>
        <strain evidence="5">Glennie</strain>
    </source>
</reference>
<dbReference type="Proteomes" id="UP000002279">
    <property type="component" value="Unplaced"/>
</dbReference>
<dbReference type="OrthoDB" id="10624642at2759"/>
<dbReference type="eggNOG" id="ENOG502RXQ4">
    <property type="taxonomic scope" value="Eukaryota"/>
</dbReference>
<dbReference type="InParanoid" id="F6PTY7"/>
<evidence type="ECO:0000256" key="3">
    <source>
        <dbReference type="SAM" id="MobiDB-lite"/>
    </source>
</evidence>
<dbReference type="Ensembl" id="ENSOANT00000009046.2">
    <property type="protein sequence ID" value="ENSOANP00000009044.2"/>
    <property type="gene ID" value="ENSOANG00000005686.2"/>
</dbReference>
<dbReference type="OMA" id="EQCEKKQ"/>
<dbReference type="GeneTree" id="ENSGT00940000163171"/>
<protein>
    <submittedName>
        <fullName evidence="5">Coiled-coil domain containing 121</fullName>
    </submittedName>
</protein>
<evidence type="ECO:0000256" key="1">
    <source>
        <dbReference type="ARBA" id="ARBA00023054"/>
    </source>
</evidence>
<proteinExistence type="predicted"/>
<dbReference type="PANTHER" id="PTHR14845">
    <property type="entry name" value="COILED-COIL DOMAIN-CONTAINING 166"/>
    <property type="match status" value="1"/>
</dbReference>
<feature type="coiled-coil region" evidence="2">
    <location>
        <begin position="219"/>
        <end position="253"/>
    </location>
</feature>
<dbReference type="HOGENOM" id="CLU_047789_0_0_1"/>
<evidence type="ECO:0000259" key="4">
    <source>
        <dbReference type="Pfam" id="PF14988"/>
    </source>
</evidence>
<dbReference type="Pfam" id="PF14988">
    <property type="entry name" value="DUF4515"/>
    <property type="match status" value="1"/>
</dbReference>
<evidence type="ECO:0000313" key="6">
    <source>
        <dbReference type="Proteomes" id="UP000002279"/>
    </source>
</evidence>
<dbReference type="CTD" id="79635"/>
<feature type="region of interest" description="Disordered" evidence="3">
    <location>
        <begin position="267"/>
        <end position="346"/>
    </location>
</feature>
<evidence type="ECO:0000256" key="2">
    <source>
        <dbReference type="SAM" id="Coils"/>
    </source>
</evidence>
<feature type="coiled-coil region" evidence="2">
    <location>
        <begin position="6"/>
        <end position="125"/>
    </location>
</feature>
<dbReference type="PANTHER" id="PTHR14845:SF3">
    <property type="entry name" value="COILED-COIL DOMAIN CONTAINING 121, RETROGENE 1"/>
    <property type="match status" value="1"/>
</dbReference>
<feature type="domain" description="DUF4515" evidence="4">
    <location>
        <begin position="57"/>
        <end position="259"/>
    </location>
</feature>
<reference evidence="5" key="1">
    <citation type="submission" date="2025-08" db="UniProtKB">
        <authorList>
            <consortium name="Ensembl"/>
        </authorList>
    </citation>
    <scope>IDENTIFICATION</scope>
    <source>
        <strain evidence="5">Glennie</strain>
    </source>
</reference>
<feature type="region of interest" description="Disordered" evidence="3">
    <location>
        <begin position="175"/>
        <end position="196"/>
    </location>
</feature>
<keyword evidence="1 2" id="KW-0175">Coiled coil</keyword>
<evidence type="ECO:0000313" key="5">
    <source>
        <dbReference type="Ensembl" id="ENSOANP00000009044.2"/>
    </source>
</evidence>
<dbReference type="STRING" id="9258.ENSOANP00000009044"/>
<dbReference type="RefSeq" id="XP_028927492.1">
    <property type="nucleotide sequence ID" value="XM_029071659.2"/>
</dbReference>
<accession>F6PTY7</accession>
<organism evidence="5 6">
    <name type="scientific">Ornithorhynchus anatinus</name>
    <name type="common">Duckbill platypus</name>
    <dbReference type="NCBI Taxonomy" id="9258"/>
    <lineage>
        <taxon>Eukaryota</taxon>
        <taxon>Metazoa</taxon>
        <taxon>Chordata</taxon>
        <taxon>Craniata</taxon>
        <taxon>Vertebrata</taxon>
        <taxon>Euteleostomi</taxon>
        <taxon>Mammalia</taxon>
        <taxon>Monotremata</taxon>
        <taxon>Ornithorhynchidae</taxon>
        <taxon>Ornithorhynchus</taxon>
    </lineage>
</organism>
<dbReference type="InterPro" id="IPR032777">
    <property type="entry name" value="DUF4515"/>
</dbReference>
<sequence>MDSRAEAALQSEKRKFQANVRLLEELERELGRAKEQRRQLREENARLQAEAGRLQAESRALLGHLAGRARRNPEEPLSLWDQHRRQLEEIRRQRRELLDDYEAQRAALRADLLQREADLARLNRELQALEPVRALKETQSQRVRELRGEERAVRAETAARLLEARGRFLREEEALEKQMSRAGPGQGGEEASARQGERALELEAEQGAREFGQQLQGENHRLRKQLLQLVRQARALQARRERLQKQKQWLQRERWCLEATIRGRRRLRERSSLQPRRQGHPQGPCCPSRPPKGRRVVTDPTVTPGLPAYGAVPGCFANQDKQMETPPPGSLQSTYMSKARPTVGAS</sequence>
<name>F6PTY7_ORNAN</name>
<keyword evidence="6" id="KW-1185">Reference proteome</keyword>
<gene>
    <name evidence="5" type="primary">CCDC121</name>
</gene>
<dbReference type="FunCoup" id="F6PTY7">
    <property type="interactions" value="62"/>
</dbReference>